<organism evidence="2 3">
    <name type="scientific">Mucilaginibacter mallensis</name>
    <dbReference type="NCBI Taxonomy" id="652787"/>
    <lineage>
        <taxon>Bacteria</taxon>
        <taxon>Pseudomonadati</taxon>
        <taxon>Bacteroidota</taxon>
        <taxon>Sphingobacteriia</taxon>
        <taxon>Sphingobacteriales</taxon>
        <taxon>Sphingobacteriaceae</taxon>
        <taxon>Mucilaginibacter</taxon>
    </lineage>
</organism>
<name>A0A1H1P0X1_MUCMA</name>
<sequence length="153" mass="17414">MEIDDNNVPEQQDDSYVEIYSKWAIFGFSIFPSFIFGGVLLMLNLYAAGFKKAVYRVLIFLLAYLFAIDIITSEILLALKINIVDYKVDLTNLNKTYLIILGLSTSFNVIGGLILTQYFFRKYFPDNDYYPKSIAKPVLIIVAVLVLGRLLMG</sequence>
<reference evidence="2 3" key="1">
    <citation type="submission" date="2016-10" db="EMBL/GenBank/DDBJ databases">
        <authorList>
            <person name="de Groot N.N."/>
        </authorList>
    </citation>
    <scope>NUCLEOTIDE SEQUENCE [LARGE SCALE GENOMIC DNA]</scope>
    <source>
        <strain evidence="2 3">MP1X4</strain>
    </source>
</reference>
<feature type="transmembrane region" description="Helical" evidence="1">
    <location>
        <begin position="53"/>
        <end position="77"/>
    </location>
</feature>
<protein>
    <submittedName>
        <fullName evidence="2">Uncharacterized protein</fullName>
    </submittedName>
</protein>
<evidence type="ECO:0000256" key="1">
    <source>
        <dbReference type="SAM" id="Phobius"/>
    </source>
</evidence>
<dbReference type="STRING" id="652787.SAMN05216490_0442"/>
<evidence type="ECO:0000313" key="3">
    <source>
        <dbReference type="Proteomes" id="UP000199679"/>
    </source>
</evidence>
<proteinExistence type="predicted"/>
<accession>A0A1H1P0X1</accession>
<keyword evidence="1" id="KW-0472">Membrane</keyword>
<dbReference type="Proteomes" id="UP000199679">
    <property type="component" value="Chromosome I"/>
</dbReference>
<evidence type="ECO:0000313" key="2">
    <source>
        <dbReference type="EMBL" id="SDS04834.1"/>
    </source>
</evidence>
<feature type="transmembrane region" description="Helical" evidence="1">
    <location>
        <begin position="23"/>
        <end position="46"/>
    </location>
</feature>
<keyword evidence="1" id="KW-1133">Transmembrane helix</keyword>
<gene>
    <name evidence="2" type="ORF">SAMN05216490_0442</name>
</gene>
<feature type="transmembrane region" description="Helical" evidence="1">
    <location>
        <begin position="133"/>
        <end position="152"/>
    </location>
</feature>
<dbReference type="RefSeq" id="WP_091368552.1">
    <property type="nucleotide sequence ID" value="NZ_LT629740.1"/>
</dbReference>
<dbReference type="EMBL" id="LT629740">
    <property type="protein sequence ID" value="SDS04834.1"/>
    <property type="molecule type" value="Genomic_DNA"/>
</dbReference>
<dbReference type="AlphaFoldDB" id="A0A1H1P0X1"/>
<keyword evidence="1" id="KW-0812">Transmembrane</keyword>
<dbReference type="OrthoDB" id="764986at2"/>
<feature type="transmembrane region" description="Helical" evidence="1">
    <location>
        <begin position="97"/>
        <end position="121"/>
    </location>
</feature>
<keyword evidence="3" id="KW-1185">Reference proteome</keyword>